<dbReference type="EMBL" id="PSNY01000006">
    <property type="protein sequence ID" value="PPE70397.1"/>
    <property type="molecule type" value="Genomic_DNA"/>
</dbReference>
<proteinExistence type="predicted"/>
<evidence type="ECO:0000313" key="3">
    <source>
        <dbReference type="Proteomes" id="UP000239406"/>
    </source>
</evidence>
<name>A0A2S5T6A3_9BURK</name>
<evidence type="ECO:0000313" key="2">
    <source>
        <dbReference type="EMBL" id="TCP07021.1"/>
    </source>
</evidence>
<evidence type="ECO:0000313" key="4">
    <source>
        <dbReference type="Proteomes" id="UP000294772"/>
    </source>
</evidence>
<organism evidence="1 3">
    <name type="scientific">Caldimonas thermodepolymerans</name>
    <dbReference type="NCBI Taxonomy" id="215580"/>
    <lineage>
        <taxon>Bacteria</taxon>
        <taxon>Pseudomonadati</taxon>
        <taxon>Pseudomonadota</taxon>
        <taxon>Betaproteobacteria</taxon>
        <taxon>Burkholderiales</taxon>
        <taxon>Sphaerotilaceae</taxon>
        <taxon>Caldimonas</taxon>
    </lineage>
</organism>
<dbReference type="OrthoDB" id="9775333at2"/>
<dbReference type="AlphaFoldDB" id="A0A2S5T6A3"/>
<gene>
    <name evidence="1" type="primary">tssK</name>
    <name evidence="1" type="ORF">C1702_06870</name>
    <name evidence="2" type="ORF">EV676_10540</name>
</gene>
<reference evidence="1 3" key="1">
    <citation type="submission" date="2018-02" db="EMBL/GenBank/DDBJ databases">
        <title>Reclassifiation of [Polyangium] brachysporum DSM 7029 as Guopingzhaonella breviflexa gen. nov., sp. nov., a member of the family Comamonadaceae.</title>
        <authorList>
            <person name="Tang B."/>
        </authorList>
    </citation>
    <scope>NUCLEOTIDE SEQUENCE [LARGE SCALE GENOMIC DNA]</scope>
    <source>
        <strain evidence="1 3">DSM 15344</strain>
    </source>
</reference>
<dbReference type="PANTHER" id="PTHR35566">
    <property type="entry name" value="BLR3599 PROTEIN"/>
    <property type="match status" value="1"/>
</dbReference>
<dbReference type="Pfam" id="PF05936">
    <property type="entry name" value="T6SS_VasE"/>
    <property type="match status" value="1"/>
</dbReference>
<sequence>MIHSAKVLWGEGLFLRPQHFQRQDAYHEWRLAQTARILHPYAWGLRHLKVDSDALHAGVLRVLELQVVFPDGELYRAPEEDELPPPVSLDGLSDHSAEATFHLAIAPLRSAGSNFVANAESPDAGVRYVQSNQEAPDWYTAAVTAEVSLLRKRARLLAGHEPRDHLVSLPVLRVRRTSSGSFELDGRFIPPCTSVQSSPALALMLRRLLDVLQAKVDALYGFHREPAKHVIEFRSGDVASFWLLHTASSSHAALSHLLRHPGLHPERLFQALLQLAGALLTFSKTFTLADLPSYHHADPGPAFVRLDHIIRELLETVISTRYFSIALSETKPSFHQGRLDAGQLTPSTSFYLGVAAAMPPAELVEAVPLRFKLGAPDDVDKLVLSAMPGIRLVHAPQVPAAVPVRPGTYYFALEPRGALYERMLQAQAVAIYAPQGWNDLTIELIAVNA</sequence>
<evidence type="ECO:0000313" key="1">
    <source>
        <dbReference type="EMBL" id="PPE70397.1"/>
    </source>
</evidence>
<keyword evidence="3" id="KW-1185">Reference proteome</keyword>
<dbReference type="Proteomes" id="UP000239406">
    <property type="component" value="Unassembled WGS sequence"/>
</dbReference>
<accession>A0A2S5T6A3</accession>
<dbReference type="PANTHER" id="PTHR35566:SF1">
    <property type="entry name" value="TYPE VI SECRETION SYSTEM BASEPLATE COMPONENT TSSK1"/>
    <property type="match status" value="1"/>
</dbReference>
<dbReference type="EMBL" id="SLXF01000005">
    <property type="protein sequence ID" value="TCP07021.1"/>
    <property type="molecule type" value="Genomic_DNA"/>
</dbReference>
<protein>
    <submittedName>
        <fullName evidence="1">Type VI secretion system baseplate subunit TssK</fullName>
    </submittedName>
    <submittedName>
        <fullName evidence="2">Type VI secretion system protein ImpJ</fullName>
    </submittedName>
</protein>
<comment type="caution">
    <text evidence="1">The sequence shown here is derived from an EMBL/GenBank/DDBJ whole genome shotgun (WGS) entry which is preliminary data.</text>
</comment>
<dbReference type="InterPro" id="IPR010263">
    <property type="entry name" value="T6SS_TssK"/>
</dbReference>
<reference evidence="2 4" key="2">
    <citation type="submission" date="2019-03" db="EMBL/GenBank/DDBJ databases">
        <title>Genomic Encyclopedia of Type Strains, Phase IV (KMG-IV): sequencing the most valuable type-strain genomes for metagenomic binning, comparative biology and taxonomic classification.</title>
        <authorList>
            <person name="Goeker M."/>
        </authorList>
    </citation>
    <scope>NUCLEOTIDE SEQUENCE [LARGE SCALE GENOMIC DNA]</scope>
    <source>
        <strain evidence="2 4">DSM 15264</strain>
    </source>
</reference>
<dbReference type="NCBIfam" id="TIGR03353">
    <property type="entry name" value="VI_chp_4"/>
    <property type="match status" value="1"/>
</dbReference>
<dbReference type="Proteomes" id="UP000294772">
    <property type="component" value="Unassembled WGS sequence"/>
</dbReference>
<dbReference type="RefSeq" id="WP_104356947.1">
    <property type="nucleotide sequence ID" value="NZ_CALFFA010000056.1"/>
</dbReference>